<dbReference type="EMBL" id="JAJAPX010000001">
    <property type="protein sequence ID" value="MCB4807467.1"/>
    <property type="molecule type" value="Genomic_DNA"/>
</dbReference>
<keyword evidence="7" id="KW-1185">Reference proteome</keyword>
<dbReference type="PROSITE" id="PS51829">
    <property type="entry name" value="P_HOMO_B"/>
    <property type="match status" value="1"/>
</dbReference>
<evidence type="ECO:0000256" key="2">
    <source>
        <dbReference type="ARBA" id="ARBA00022729"/>
    </source>
</evidence>
<dbReference type="Gene3D" id="2.60.40.10">
    <property type="entry name" value="Immunoglobulins"/>
    <property type="match status" value="1"/>
</dbReference>
<proteinExistence type="predicted"/>
<evidence type="ECO:0000256" key="4">
    <source>
        <dbReference type="SAM" id="SignalP"/>
    </source>
</evidence>
<dbReference type="NCBIfam" id="TIGR04183">
    <property type="entry name" value="Por_Secre_tail"/>
    <property type="match status" value="1"/>
</dbReference>
<feature type="domain" description="P/Homo B" evidence="5">
    <location>
        <begin position="646"/>
        <end position="797"/>
    </location>
</feature>
<dbReference type="SUPFAM" id="SSF55486">
    <property type="entry name" value="Metalloproteases ('zincins'), catalytic domain"/>
    <property type="match status" value="1"/>
</dbReference>
<dbReference type="Gene3D" id="3.40.390.10">
    <property type="entry name" value="Collagenase (Catalytic Domain)"/>
    <property type="match status" value="1"/>
</dbReference>
<dbReference type="InterPro" id="IPR008979">
    <property type="entry name" value="Galactose-bd-like_sf"/>
</dbReference>
<sequence length="887" mass="96133">MKTNLRYVLSIAMLLTIFSASGQAFFLKKESSQSKTSNNLKSVISGSVYQFDNTALSQYLQKQSAGLNKEVDLTLMLPDSDDNLVEYIVEEASVMHPDLQAKYPEIRSYVGYQTNNPSVVVRFSLSPNKGFTGLVLGGEQTLTMLPDENNSNLISVKNKSDLLKENSFLCKTIDNFKNQTTQKSGELKDADDSQKRTYRIAISVTGEYAAYHGGTLSGVNAALAASLTNVNAIFENEFNVSLQLIANNDDIIYLNASTDPYSNINNYNSEVANVMNTEILDANYDVGHLLATSTGYDGDAGCIGCVCNNGGTVGVNHKGSAFTASETPGGVIFDVDLFAHELGHQLGASHTWTFGGNEGFNSQMEPGSGSTIMGYAGIAGSYNVQANSDAYFHAISIDQVVTTIQGTSCATITNTGNTTPTANAGPDLILPIGTAFKLIGSSSDADGDAITYCWEQFNENNAATTLPNSNSTNSNSVLFRSFAPTTSSERYFPNLKDLKFGIEANKWEKVPNVNRTVDFRLTVRDNKPGGANNTHDDMVVTFSTSYGPFEITSQNTTGIVWTGGSTETITWNVNNTNSLTGASNVNILLSTDGGVTYTEIANNIPNNGSYSITVPNTPSPYCRIMIEPTNNYFFAINTEDFAIDYSVGTTCSTYNSSSNLNLTITDNTGSFSQSSSIFIGDSGVIEDLNIGIDITHPYIGDLVIALTSPDGTTKLLKSFDDCSNEDDMLMVFNDNEQPLDCSDSASNKSYESIRSLLSSFNGENLNGNWTLSLGDFGNGDVGTLNSWYVEVCETTETQLDVEDFEIGDLKVYPNPNKGEFTVQLGNSESDFLNLKVVDVRGRVIYKNTLENRGYFKEIIQLKTAQTGVYFLSVDDGKNQSIKKLIVK</sequence>
<dbReference type="InterPro" id="IPR002884">
    <property type="entry name" value="P_dom"/>
</dbReference>
<name>A0A9X1I484_9FLAO</name>
<dbReference type="GO" id="GO:0008237">
    <property type="term" value="F:metallopeptidase activity"/>
    <property type="evidence" value="ECO:0007669"/>
    <property type="project" value="InterPro"/>
</dbReference>
<dbReference type="GO" id="GO:0006508">
    <property type="term" value="P:proteolysis"/>
    <property type="evidence" value="ECO:0007669"/>
    <property type="project" value="UniProtKB-KW"/>
</dbReference>
<comment type="caution">
    <text evidence="6">The sequence shown here is derived from an EMBL/GenBank/DDBJ whole genome shotgun (WGS) entry which is preliminary data.</text>
</comment>
<dbReference type="Pfam" id="PF18962">
    <property type="entry name" value="Por_Secre_tail"/>
    <property type="match status" value="1"/>
</dbReference>
<evidence type="ECO:0000256" key="3">
    <source>
        <dbReference type="ARBA" id="ARBA00022801"/>
    </source>
</evidence>
<keyword evidence="1" id="KW-0645">Protease</keyword>
<dbReference type="Pfam" id="PF01483">
    <property type="entry name" value="P_proprotein"/>
    <property type="match status" value="1"/>
</dbReference>
<evidence type="ECO:0000259" key="5">
    <source>
        <dbReference type="PROSITE" id="PS51829"/>
    </source>
</evidence>
<dbReference type="RefSeq" id="WP_226694916.1">
    <property type="nucleotide sequence ID" value="NZ_JAJAPX010000001.1"/>
</dbReference>
<accession>A0A9X1I484</accession>
<reference evidence="6" key="1">
    <citation type="submission" date="2021-10" db="EMBL/GenBank/DDBJ databases">
        <title>Tamlana sargassums sp. nov., and Tamlana laminarinivorans sp. nov., two new bacteria isolated from the brown alga.</title>
        <authorList>
            <person name="Li J."/>
        </authorList>
    </citation>
    <scope>NUCLEOTIDE SEQUENCE</scope>
    <source>
        <strain evidence="6">62-3</strain>
    </source>
</reference>
<dbReference type="Gene3D" id="2.60.120.260">
    <property type="entry name" value="Galactose-binding domain-like"/>
    <property type="match status" value="1"/>
</dbReference>
<feature type="signal peptide" evidence="4">
    <location>
        <begin position="1"/>
        <end position="24"/>
    </location>
</feature>
<dbReference type="SUPFAM" id="SSF49785">
    <property type="entry name" value="Galactose-binding domain-like"/>
    <property type="match status" value="1"/>
</dbReference>
<feature type="chain" id="PRO_5040843684" evidence="4">
    <location>
        <begin position="25"/>
        <end position="887"/>
    </location>
</feature>
<gene>
    <name evidence="6" type="ORF">LG651_04325</name>
</gene>
<evidence type="ECO:0000256" key="1">
    <source>
        <dbReference type="ARBA" id="ARBA00022670"/>
    </source>
</evidence>
<dbReference type="InterPro" id="IPR026444">
    <property type="entry name" value="Secre_tail"/>
</dbReference>
<organism evidence="6 7">
    <name type="scientific">Neotamlana sargassicola</name>
    <dbReference type="NCBI Taxonomy" id="2883125"/>
    <lineage>
        <taxon>Bacteria</taxon>
        <taxon>Pseudomonadati</taxon>
        <taxon>Bacteroidota</taxon>
        <taxon>Flavobacteriia</taxon>
        <taxon>Flavobacteriales</taxon>
        <taxon>Flavobacteriaceae</taxon>
        <taxon>Neotamlana</taxon>
    </lineage>
</organism>
<protein>
    <submittedName>
        <fullName evidence="6">M12 family metallo-peptidase</fullName>
    </submittedName>
</protein>
<dbReference type="Proteomes" id="UP001139286">
    <property type="component" value="Unassembled WGS sequence"/>
</dbReference>
<dbReference type="InterPro" id="IPR013783">
    <property type="entry name" value="Ig-like_fold"/>
</dbReference>
<dbReference type="Pfam" id="PF13583">
    <property type="entry name" value="Reprolysin_4"/>
    <property type="match status" value="1"/>
</dbReference>
<keyword evidence="2 4" id="KW-0732">Signal</keyword>
<evidence type="ECO:0000313" key="6">
    <source>
        <dbReference type="EMBL" id="MCB4807467.1"/>
    </source>
</evidence>
<dbReference type="InterPro" id="IPR024079">
    <property type="entry name" value="MetalloPept_cat_dom_sf"/>
</dbReference>
<keyword evidence="3" id="KW-0378">Hydrolase</keyword>
<dbReference type="AlphaFoldDB" id="A0A9X1I484"/>
<evidence type="ECO:0000313" key="7">
    <source>
        <dbReference type="Proteomes" id="UP001139286"/>
    </source>
</evidence>
<dbReference type="GO" id="GO:0004252">
    <property type="term" value="F:serine-type endopeptidase activity"/>
    <property type="evidence" value="ECO:0007669"/>
    <property type="project" value="InterPro"/>
</dbReference>